<reference evidence="2" key="1">
    <citation type="submission" date="2021-03" db="EMBL/GenBank/DDBJ databases">
        <title>Draft genome sequence of rust myrtle Austropuccinia psidii MF-1, a brazilian biotype.</title>
        <authorList>
            <person name="Quecine M.C."/>
            <person name="Pachon D.M.R."/>
            <person name="Bonatelli M.L."/>
            <person name="Correr F.H."/>
            <person name="Franceschini L.M."/>
            <person name="Leite T.F."/>
            <person name="Margarido G.R.A."/>
            <person name="Almeida C.A."/>
            <person name="Ferrarezi J.A."/>
            <person name="Labate C.A."/>
        </authorList>
    </citation>
    <scope>NUCLEOTIDE SEQUENCE</scope>
    <source>
        <strain evidence="2">MF-1</strain>
    </source>
</reference>
<dbReference type="Proteomes" id="UP000765509">
    <property type="component" value="Unassembled WGS sequence"/>
</dbReference>
<dbReference type="AlphaFoldDB" id="A0A9Q3PZK2"/>
<sequence length="137" mass="15743">MSFLGFASYYRQHLKDFAILAKSPFRICDQHTVFEITQERIRAYEKRRKALTEAHSLLMLDGNIPFKLYIDSWGDALGAALHQVQVNDDKPTDGPVCYISRQIKPAEARYGASQRSADDWYGHLRNCTITLMAVFLK</sequence>
<evidence type="ECO:0000259" key="1">
    <source>
        <dbReference type="Pfam" id="PF17919"/>
    </source>
</evidence>
<dbReference type="InterPro" id="IPR043128">
    <property type="entry name" value="Rev_trsase/Diguanyl_cyclase"/>
</dbReference>
<proteinExistence type="predicted"/>
<dbReference type="SUPFAM" id="SSF56672">
    <property type="entry name" value="DNA/RNA polymerases"/>
    <property type="match status" value="1"/>
</dbReference>
<comment type="caution">
    <text evidence="2">The sequence shown here is derived from an EMBL/GenBank/DDBJ whole genome shotgun (WGS) entry which is preliminary data.</text>
</comment>
<organism evidence="2 3">
    <name type="scientific">Austropuccinia psidii MF-1</name>
    <dbReference type="NCBI Taxonomy" id="1389203"/>
    <lineage>
        <taxon>Eukaryota</taxon>
        <taxon>Fungi</taxon>
        <taxon>Dikarya</taxon>
        <taxon>Basidiomycota</taxon>
        <taxon>Pucciniomycotina</taxon>
        <taxon>Pucciniomycetes</taxon>
        <taxon>Pucciniales</taxon>
        <taxon>Sphaerophragmiaceae</taxon>
        <taxon>Austropuccinia</taxon>
    </lineage>
</organism>
<feature type="domain" description="Reverse transcriptase/retrotransposon-derived protein RNase H-like" evidence="1">
    <location>
        <begin position="37"/>
        <end position="115"/>
    </location>
</feature>
<protein>
    <recommendedName>
        <fullName evidence="1">Reverse transcriptase/retrotransposon-derived protein RNase H-like domain-containing protein</fullName>
    </recommendedName>
</protein>
<dbReference type="PANTHER" id="PTHR34072">
    <property type="entry name" value="ENZYMATIC POLYPROTEIN-RELATED"/>
    <property type="match status" value="1"/>
</dbReference>
<keyword evidence="3" id="KW-1185">Reference proteome</keyword>
<evidence type="ECO:0000313" key="2">
    <source>
        <dbReference type="EMBL" id="MBW0578915.1"/>
    </source>
</evidence>
<dbReference type="InterPro" id="IPR043502">
    <property type="entry name" value="DNA/RNA_pol_sf"/>
</dbReference>
<evidence type="ECO:0000313" key="3">
    <source>
        <dbReference type="Proteomes" id="UP000765509"/>
    </source>
</evidence>
<gene>
    <name evidence="2" type="ORF">O181_118630</name>
</gene>
<accession>A0A9Q3PZK2</accession>
<dbReference type="InterPro" id="IPR041577">
    <property type="entry name" value="RT_RNaseH_2"/>
</dbReference>
<name>A0A9Q3PZK2_9BASI</name>
<dbReference type="Gene3D" id="3.30.70.270">
    <property type="match status" value="1"/>
</dbReference>
<dbReference type="Pfam" id="PF17919">
    <property type="entry name" value="RT_RNaseH_2"/>
    <property type="match status" value="1"/>
</dbReference>
<dbReference type="EMBL" id="AVOT02103871">
    <property type="protein sequence ID" value="MBW0578915.1"/>
    <property type="molecule type" value="Genomic_DNA"/>
</dbReference>